<organism evidence="1 2">
    <name type="scientific">Solanum commersonii</name>
    <name type="common">Commerson's wild potato</name>
    <name type="synonym">Commerson's nightshade</name>
    <dbReference type="NCBI Taxonomy" id="4109"/>
    <lineage>
        <taxon>Eukaryota</taxon>
        <taxon>Viridiplantae</taxon>
        <taxon>Streptophyta</taxon>
        <taxon>Embryophyta</taxon>
        <taxon>Tracheophyta</taxon>
        <taxon>Spermatophyta</taxon>
        <taxon>Magnoliopsida</taxon>
        <taxon>eudicotyledons</taxon>
        <taxon>Gunneridae</taxon>
        <taxon>Pentapetalae</taxon>
        <taxon>asterids</taxon>
        <taxon>lamiids</taxon>
        <taxon>Solanales</taxon>
        <taxon>Solanaceae</taxon>
        <taxon>Solanoideae</taxon>
        <taxon>Solaneae</taxon>
        <taxon>Solanum</taxon>
    </lineage>
</organism>
<evidence type="ECO:0000313" key="2">
    <source>
        <dbReference type="Proteomes" id="UP000824120"/>
    </source>
</evidence>
<protein>
    <submittedName>
        <fullName evidence="1">Uncharacterized protein</fullName>
    </submittedName>
</protein>
<dbReference type="EMBL" id="JACXVP010000011">
    <property type="protein sequence ID" value="KAG5578666.1"/>
    <property type="molecule type" value="Genomic_DNA"/>
</dbReference>
<proteinExistence type="predicted"/>
<sequence>MKLIWRNCENSSTTIPQQSIFSICVSKSKSKFGFPNNQMLKFKRRKELLPPRNYPKQLLNKN</sequence>
<reference evidence="1 2" key="1">
    <citation type="submission" date="2020-09" db="EMBL/GenBank/DDBJ databases">
        <title>De no assembly of potato wild relative species, Solanum commersonii.</title>
        <authorList>
            <person name="Cho K."/>
        </authorList>
    </citation>
    <scope>NUCLEOTIDE SEQUENCE [LARGE SCALE GENOMIC DNA]</scope>
    <source>
        <strain evidence="1">LZ3.2</strain>
        <tissue evidence="1">Leaf</tissue>
    </source>
</reference>
<evidence type="ECO:0000313" key="1">
    <source>
        <dbReference type="EMBL" id="KAG5578666.1"/>
    </source>
</evidence>
<dbReference type="Proteomes" id="UP000824120">
    <property type="component" value="Chromosome 11"/>
</dbReference>
<name>A0A9J5WSK0_SOLCO</name>
<keyword evidence="2" id="KW-1185">Reference proteome</keyword>
<accession>A0A9J5WSK0</accession>
<gene>
    <name evidence="1" type="ORF">H5410_058800</name>
</gene>
<comment type="caution">
    <text evidence="1">The sequence shown here is derived from an EMBL/GenBank/DDBJ whole genome shotgun (WGS) entry which is preliminary data.</text>
</comment>
<dbReference type="AlphaFoldDB" id="A0A9J5WSK0"/>